<organism evidence="2 3">
    <name type="scientific">Castilleja foliolosa</name>
    <dbReference type="NCBI Taxonomy" id="1961234"/>
    <lineage>
        <taxon>Eukaryota</taxon>
        <taxon>Viridiplantae</taxon>
        <taxon>Streptophyta</taxon>
        <taxon>Embryophyta</taxon>
        <taxon>Tracheophyta</taxon>
        <taxon>Spermatophyta</taxon>
        <taxon>Magnoliopsida</taxon>
        <taxon>eudicotyledons</taxon>
        <taxon>Gunneridae</taxon>
        <taxon>Pentapetalae</taxon>
        <taxon>asterids</taxon>
        <taxon>lamiids</taxon>
        <taxon>Lamiales</taxon>
        <taxon>Orobanchaceae</taxon>
        <taxon>Pedicularideae</taxon>
        <taxon>Castillejinae</taxon>
        <taxon>Castilleja</taxon>
    </lineage>
</organism>
<evidence type="ECO:0000313" key="2">
    <source>
        <dbReference type="EMBL" id="KAL3614252.1"/>
    </source>
</evidence>
<keyword evidence="3" id="KW-1185">Reference proteome</keyword>
<sequence>MRTHHLIIFLITITLQTLNSSAIKYQVINDAPNTPGGSRFNSKIGTRYTLQIMQSINFAVWNIFQQYNYSDRKNVKIIKVFIQQYKDNGDEAFTSGDNINVSASYLASYRGDDLRRDFTGLLHHEMTHVLQSLERNVPEGLIDGVAEYIKLKLSYNQKSFAKRGDGTRWDQGYDITARFLEYCDELKPGFVAELNKMMKFDYSDSYFEKLTGKSVGLLWGDYKAKYRSRG</sequence>
<dbReference type="Pfam" id="PF04450">
    <property type="entry name" value="BSP"/>
    <property type="match status" value="1"/>
</dbReference>
<reference evidence="3" key="1">
    <citation type="journal article" date="2024" name="IScience">
        <title>Strigolactones Initiate the Formation of Haustorium-like Structures in Castilleja.</title>
        <authorList>
            <person name="Buerger M."/>
            <person name="Peterson D."/>
            <person name="Chory J."/>
        </authorList>
    </citation>
    <scope>NUCLEOTIDE SEQUENCE [LARGE SCALE GENOMIC DNA]</scope>
</reference>
<evidence type="ECO:0000313" key="3">
    <source>
        <dbReference type="Proteomes" id="UP001632038"/>
    </source>
</evidence>
<feature type="chain" id="PRO_5044852083" evidence="1">
    <location>
        <begin position="23"/>
        <end position="230"/>
    </location>
</feature>
<accession>A0ABD3BBJ4</accession>
<dbReference type="EMBL" id="JAVIJP010000107">
    <property type="protein sequence ID" value="KAL3614252.1"/>
    <property type="molecule type" value="Genomic_DNA"/>
</dbReference>
<protein>
    <submittedName>
        <fullName evidence="2">Uncharacterized protein</fullName>
    </submittedName>
</protein>
<keyword evidence="1" id="KW-0732">Signal</keyword>
<name>A0ABD3BBJ4_9LAMI</name>
<dbReference type="InterPro" id="IPR007541">
    <property type="entry name" value="Uncharacterised_BSP"/>
</dbReference>
<proteinExistence type="predicted"/>
<gene>
    <name evidence="2" type="ORF">CASFOL_042326</name>
</gene>
<dbReference type="PANTHER" id="PTHR33321:SF15">
    <property type="entry name" value="PLANT BASIC SECRETORY PROTEIN (BSP) FAMILY PROTEIN"/>
    <property type="match status" value="1"/>
</dbReference>
<dbReference type="Proteomes" id="UP001632038">
    <property type="component" value="Unassembled WGS sequence"/>
</dbReference>
<dbReference type="PANTHER" id="PTHR33321">
    <property type="match status" value="1"/>
</dbReference>
<comment type="caution">
    <text evidence="2">The sequence shown here is derived from an EMBL/GenBank/DDBJ whole genome shotgun (WGS) entry which is preliminary data.</text>
</comment>
<feature type="signal peptide" evidence="1">
    <location>
        <begin position="1"/>
        <end position="22"/>
    </location>
</feature>
<evidence type="ECO:0000256" key="1">
    <source>
        <dbReference type="SAM" id="SignalP"/>
    </source>
</evidence>
<dbReference type="AlphaFoldDB" id="A0ABD3BBJ4"/>